<keyword evidence="3" id="KW-1185">Reference proteome</keyword>
<evidence type="ECO:0000313" key="3">
    <source>
        <dbReference type="Proteomes" id="UP001187192"/>
    </source>
</evidence>
<feature type="compositionally biased region" description="Polar residues" evidence="1">
    <location>
        <begin position="22"/>
        <end position="32"/>
    </location>
</feature>
<comment type="caution">
    <text evidence="2">The sequence shown here is derived from an EMBL/GenBank/DDBJ whole genome shotgun (WGS) entry which is preliminary data.</text>
</comment>
<dbReference type="EMBL" id="BTGU01000058">
    <property type="protein sequence ID" value="GMN55541.1"/>
    <property type="molecule type" value="Genomic_DNA"/>
</dbReference>
<accession>A0AA88DG69</accession>
<gene>
    <name evidence="2" type="ORF">TIFTF001_024657</name>
</gene>
<sequence>MAAEHEHQDELPQRSPVDHQEASTSEANSQITNLTRMVEELTKKHDSQQSQMESITAENQVLKNQLMAINSQAAYSYYYNPYVGYSSGTSAGGWQPATSYNPQGASAAGWQHATPYQPQHSRATYSLITPMQPLFASEDTQVVNERQAQQRQTGPGTSARRQTTPT</sequence>
<reference evidence="2" key="1">
    <citation type="submission" date="2023-07" db="EMBL/GenBank/DDBJ databases">
        <title>draft genome sequence of fig (Ficus carica).</title>
        <authorList>
            <person name="Takahashi T."/>
            <person name="Nishimura K."/>
        </authorList>
    </citation>
    <scope>NUCLEOTIDE SEQUENCE</scope>
</reference>
<evidence type="ECO:0000313" key="2">
    <source>
        <dbReference type="EMBL" id="GMN55541.1"/>
    </source>
</evidence>
<name>A0AA88DG69_FICCA</name>
<evidence type="ECO:0000256" key="1">
    <source>
        <dbReference type="SAM" id="MobiDB-lite"/>
    </source>
</evidence>
<dbReference type="Proteomes" id="UP001187192">
    <property type="component" value="Unassembled WGS sequence"/>
</dbReference>
<proteinExistence type="predicted"/>
<dbReference type="AlphaFoldDB" id="A0AA88DG69"/>
<feature type="compositionally biased region" description="Basic and acidic residues" evidence="1">
    <location>
        <begin position="1"/>
        <end position="21"/>
    </location>
</feature>
<feature type="region of interest" description="Disordered" evidence="1">
    <location>
        <begin position="140"/>
        <end position="166"/>
    </location>
</feature>
<feature type="region of interest" description="Disordered" evidence="1">
    <location>
        <begin position="1"/>
        <end position="32"/>
    </location>
</feature>
<organism evidence="2 3">
    <name type="scientific">Ficus carica</name>
    <name type="common">Common fig</name>
    <dbReference type="NCBI Taxonomy" id="3494"/>
    <lineage>
        <taxon>Eukaryota</taxon>
        <taxon>Viridiplantae</taxon>
        <taxon>Streptophyta</taxon>
        <taxon>Embryophyta</taxon>
        <taxon>Tracheophyta</taxon>
        <taxon>Spermatophyta</taxon>
        <taxon>Magnoliopsida</taxon>
        <taxon>eudicotyledons</taxon>
        <taxon>Gunneridae</taxon>
        <taxon>Pentapetalae</taxon>
        <taxon>rosids</taxon>
        <taxon>fabids</taxon>
        <taxon>Rosales</taxon>
        <taxon>Moraceae</taxon>
        <taxon>Ficeae</taxon>
        <taxon>Ficus</taxon>
    </lineage>
</organism>
<protein>
    <submittedName>
        <fullName evidence="2">Uncharacterized protein</fullName>
    </submittedName>
</protein>